<comment type="similarity">
    <text evidence="1">Belongs to the initiator RepB protein family.</text>
</comment>
<keyword evidence="4" id="KW-1185">Reference proteome</keyword>
<gene>
    <name evidence="3" type="ORF">QNI19_38135</name>
</gene>
<evidence type="ECO:0000259" key="2">
    <source>
        <dbReference type="Pfam" id="PF01051"/>
    </source>
</evidence>
<dbReference type="InterPro" id="IPR036390">
    <property type="entry name" value="WH_DNA-bd_sf"/>
</dbReference>
<dbReference type="EMBL" id="JASJOT010000060">
    <property type="protein sequence ID" value="MDJ1498812.1"/>
    <property type="molecule type" value="Genomic_DNA"/>
</dbReference>
<feature type="domain" description="Initiator Rep protein WH1" evidence="2">
    <location>
        <begin position="17"/>
        <end position="162"/>
    </location>
</feature>
<protein>
    <submittedName>
        <fullName evidence="3">Replication initiation protein</fullName>
    </submittedName>
</protein>
<dbReference type="RefSeq" id="WP_314005627.1">
    <property type="nucleotide sequence ID" value="NZ_JASJOT010000060.1"/>
</dbReference>
<comment type="caution">
    <text evidence="3">The sequence shown here is derived from an EMBL/GenBank/DDBJ whole genome shotgun (WGS) entry which is preliminary data.</text>
</comment>
<organism evidence="3 4">
    <name type="scientific">Xanthocytophaga flava</name>
    <dbReference type="NCBI Taxonomy" id="3048013"/>
    <lineage>
        <taxon>Bacteria</taxon>
        <taxon>Pseudomonadati</taxon>
        <taxon>Bacteroidota</taxon>
        <taxon>Cytophagia</taxon>
        <taxon>Cytophagales</taxon>
        <taxon>Rhodocytophagaceae</taxon>
        <taxon>Xanthocytophaga</taxon>
    </lineage>
</organism>
<evidence type="ECO:0000256" key="1">
    <source>
        <dbReference type="ARBA" id="ARBA00038283"/>
    </source>
</evidence>
<dbReference type="SUPFAM" id="SSF46785">
    <property type="entry name" value="Winged helix' DNA-binding domain"/>
    <property type="match status" value="2"/>
</dbReference>
<sequence>MKEESLASTETTSGIEVRMSNALVEARYEYTEIQLDILFYIMACLRKEPDGRPVTNYEINIAELENLRHNRINTSRLREIVEDMGNKPISLRDADMRDSEDFFSVWLFQGAKYVKGSKVLKVMLTEPIIPYLFDLKKEFTSLQLQSILLMTSKYAKRIYQICSQWKNSYNGETRVYDMEDFRRMIGLGKEEYTKISMFQSRILEVAQKQINQYSDLKIRYQLIKNGRQFSQIKFIMEEKAAPQIPIDYQYNEKQARAKLQLEKIGIVDEKLVSQILTGHLDEFFKWNHGYQTGKFQVKTSASGHLLRTLGIVKTSSKPSSN</sequence>
<evidence type="ECO:0000313" key="4">
    <source>
        <dbReference type="Proteomes" id="UP001228581"/>
    </source>
</evidence>
<name>A0ABT7CYI2_9BACT</name>
<dbReference type="Gene3D" id="1.10.10.10">
    <property type="entry name" value="Winged helix-like DNA-binding domain superfamily/Winged helix DNA-binding domain"/>
    <property type="match status" value="2"/>
</dbReference>
<reference evidence="3 4" key="1">
    <citation type="submission" date="2023-05" db="EMBL/GenBank/DDBJ databases">
        <authorList>
            <person name="Zhang X."/>
        </authorList>
    </citation>
    <scope>NUCLEOTIDE SEQUENCE [LARGE SCALE GENOMIC DNA]</scope>
    <source>
        <strain evidence="3 4">DM2B3-1</strain>
    </source>
</reference>
<dbReference type="Proteomes" id="UP001228581">
    <property type="component" value="Unassembled WGS sequence"/>
</dbReference>
<evidence type="ECO:0000313" key="3">
    <source>
        <dbReference type="EMBL" id="MDJ1498812.1"/>
    </source>
</evidence>
<dbReference type="InterPro" id="IPR000525">
    <property type="entry name" value="Initiator_Rep_WH1"/>
</dbReference>
<dbReference type="Pfam" id="PF01051">
    <property type="entry name" value="Rep3_N"/>
    <property type="match status" value="1"/>
</dbReference>
<proteinExistence type="inferred from homology"/>
<dbReference type="InterPro" id="IPR036388">
    <property type="entry name" value="WH-like_DNA-bd_sf"/>
</dbReference>
<dbReference type="Pfam" id="PF21205">
    <property type="entry name" value="Rep3_C"/>
    <property type="match status" value="1"/>
</dbReference>
<accession>A0ABT7CYI2</accession>